<evidence type="ECO:0000256" key="1">
    <source>
        <dbReference type="SAM" id="MobiDB-lite"/>
    </source>
</evidence>
<dbReference type="SUPFAM" id="SSF48371">
    <property type="entry name" value="ARM repeat"/>
    <property type="match status" value="1"/>
</dbReference>
<sequence length="155" mass="16829">MSLIATSRLVAIGNALRQIPLPILGNANLAANFFVQKIGRKAPLYGGWVVPAVIGGTWFIWPAVGDETKVSLGLLPDPEVLKAEAEAAAKISALVSAKVLSNRVNGDFSDLHTQWEKTSIASLMMVDDEDEVDEEEEDDDDDDDDKDDDDDDDED</sequence>
<dbReference type="EMBL" id="HBEL01018739">
    <property type="protein sequence ID" value="CAD8412772.1"/>
    <property type="molecule type" value="Transcribed_RNA"/>
</dbReference>
<proteinExistence type="predicted"/>
<dbReference type="InterPro" id="IPR016024">
    <property type="entry name" value="ARM-type_fold"/>
</dbReference>
<organism evidence="2">
    <name type="scientific">Proboscia inermis</name>
    <dbReference type="NCBI Taxonomy" id="420281"/>
    <lineage>
        <taxon>Eukaryota</taxon>
        <taxon>Sar</taxon>
        <taxon>Stramenopiles</taxon>
        <taxon>Ochrophyta</taxon>
        <taxon>Bacillariophyta</taxon>
        <taxon>Coscinodiscophyceae</taxon>
        <taxon>Rhizosoleniophycidae</taxon>
        <taxon>Rhizosoleniales</taxon>
        <taxon>Rhizosoleniaceae</taxon>
        <taxon>Proboscia</taxon>
    </lineage>
</organism>
<protein>
    <submittedName>
        <fullName evidence="2">Uncharacterized protein</fullName>
    </submittedName>
</protein>
<accession>A0A7S0C5L9</accession>
<feature type="region of interest" description="Disordered" evidence="1">
    <location>
        <begin position="125"/>
        <end position="155"/>
    </location>
</feature>
<evidence type="ECO:0000313" key="2">
    <source>
        <dbReference type="EMBL" id="CAD8412772.1"/>
    </source>
</evidence>
<name>A0A7S0C5L9_9STRA</name>
<gene>
    <name evidence="2" type="ORF">PINE0816_LOCUS8901</name>
</gene>
<feature type="compositionally biased region" description="Acidic residues" evidence="1">
    <location>
        <begin position="126"/>
        <end position="155"/>
    </location>
</feature>
<reference evidence="2" key="1">
    <citation type="submission" date="2021-01" db="EMBL/GenBank/DDBJ databases">
        <authorList>
            <person name="Corre E."/>
            <person name="Pelletier E."/>
            <person name="Niang G."/>
            <person name="Scheremetjew M."/>
            <person name="Finn R."/>
            <person name="Kale V."/>
            <person name="Holt S."/>
            <person name="Cochrane G."/>
            <person name="Meng A."/>
            <person name="Brown T."/>
            <person name="Cohen L."/>
        </authorList>
    </citation>
    <scope>NUCLEOTIDE SEQUENCE</scope>
    <source>
        <strain evidence="2">CCAP1064/1</strain>
    </source>
</reference>
<dbReference type="AlphaFoldDB" id="A0A7S0C5L9"/>